<dbReference type="Proteomes" id="UP000031675">
    <property type="component" value="Unassembled WGS sequence"/>
</dbReference>
<dbReference type="InterPro" id="IPR000572">
    <property type="entry name" value="OxRdtase_Mopterin-bd_dom"/>
</dbReference>
<keyword evidence="3" id="KW-1185">Reference proteome</keyword>
<evidence type="ECO:0000259" key="1">
    <source>
        <dbReference type="Pfam" id="PF00174"/>
    </source>
</evidence>
<dbReference type="EMBL" id="JROO01000019">
    <property type="protein sequence ID" value="KIH98825.1"/>
    <property type="molecule type" value="Genomic_DNA"/>
</dbReference>
<dbReference type="AlphaFoldDB" id="A0A0C2JIU2"/>
<dbReference type="STRING" id="183763.LP52_11065"/>
<dbReference type="Gene3D" id="3.90.420.10">
    <property type="entry name" value="Oxidoreductase, molybdopterin-binding domain"/>
    <property type="match status" value="1"/>
</dbReference>
<dbReference type="InterPro" id="IPR036374">
    <property type="entry name" value="OxRdtase_Mopterin-bd_sf"/>
</dbReference>
<evidence type="ECO:0000313" key="2">
    <source>
        <dbReference type="EMBL" id="KIH98825.1"/>
    </source>
</evidence>
<accession>A0A0C2JIU2</accession>
<gene>
    <name evidence="2" type="ORF">LP52_11065</name>
</gene>
<organism evidence="2 3">
    <name type="scientific">Streptomonospora alba</name>
    <dbReference type="NCBI Taxonomy" id="183763"/>
    <lineage>
        <taxon>Bacteria</taxon>
        <taxon>Bacillati</taxon>
        <taxon>Actinomycetota</taxon>
        <taxon>Actinomycetes</taxon>
        <taxon>Streptosporangiales</taxon>
        <taxon>Nocardiopsidaceae</taxon>
        <taxon>Streptomonospora</taxon>
    </lineage>
</organism>
<proteinExistence type="predicted"/>
<dbReference type="PANTHER" id="PTHR43032">
    <property type="entry name" value="PROTEIN-METHIONINE-SULFOXIDE REDUCTASE"/>
    <property type="match status" value="1"/>
</dbReference>
<evidence type="ECO:0000313" key="3">
    <source>
        <dbReference type="Proteomes" id="UP000031675"/>
    </source>
</evidence>
<name>A0A0C2JIU2_9ACTN</name>
<sequence length="200" mass="23284">MSDQPLPPGQHVPRDRPALHYGPVPRFRAHRWDLRVYGFTESLGEFRWSWPEFDALPRVSTVADFHCVTRFTLPDEHWSGVSTEALVRLAPPDPSVTHVMVWAEYGYSANMRLDDFLARNVLLATHRGGERLAPEYGYPLRLVVPHLYGWKSVKWVRAIEYLTADRRGFWEERGYHNRADPWKEQRYSYQEVPGDGPPLG</sequence>
<dbReference type="InterPro" id="IPR008335">
    <property type="entry name" value="Mopterin_OxRdtase_euk"/>
</dbReference>
<comment type="caution">
    <text evidence="2">The sequence shown here is derived from an EMBL/GenBank/DDBJ whole genome shotgun (WGS) entry which is preliminary data.</text>
</comment>
<protein>
    <submittedName>
        <fullName evidence="2">Oxidoreductase</fullName>
    </submittedName>
</protein>
<feature type="domain" description="Oxidoreductase molybdopterin-binding" evidence="1">
    <location>
        <begin position="22"/>
        <end position="170"/>
    </location>
</feature>
<dbReference type="GO" id="GO:0016491">
    <property type="term" value="F:oxidoreductase activity"/>
    <property type="evidence" value="ECO:0007669"/>
    <property type="project" value="InterPro"/>
</dbReference>
<dbReference type="SUPFAM" id="SSF56524">
    <property type="entry name" value="Oxidoreductase molybdopterin-binding domain"/>
    <property type="match status" value="1"/>
</dbReference>
<dbReference type="PANTHER" id="PTHR43032:SF4">
    <property type="entry name" value="OXIDOREDUCTASE MOLYBDOPTERIN-BINDING DOMAIN-CONTAINING PROTEIN"/>
    <property type="match status" value="1"/>
</dbReference>
<dbReference type="OrthoDB" id="9795587at2"/>
<dbReference type="PRINTS" id="PR00407">
    <property type="entry name" value="EUMOPTERIN"/>
</dbReference>
<reference evidence="3" key="1">
    <citation type="journal article" date="2015" name="Chem. Biol.">
        <title>Structure, bioactivity, and resistance mechanism of streptomonomicin, an unusual lasso Peptide from an understudied halophilic actinomycete.</title>
        <authorList>
            <person name="Metelev M."/>
            <person name="Tietz J.I."/>
            <person name="Melby J.O."/>
            <person name="Blair P.M."/>
            <person name="Zhu L."/>
            <person name="Livnat I."/>
            <person name="Severinov K."/>
            <person name="Mitchell D.A."/>
        </authorList>
    </citation>
    <scope>NUCLEOTIDE SEQUENCE [LARGE SCALE GENOMIC DNA]</scope>
    <source>
        <strain evidence="3">YIM 90003</strain>
    </source>
</reference>
<dbReference type="Pfam" id="PF00174">
    <property type="entry name" value="Oxidored_molyb"/>
    <property type="match status" value="1"/>
</dbReference>